<dbReference type="STRING" id="199310.c4903"/>
<name>A0A0H2VEJ1_ECOL6</name>
<dbReference type="EMBL" id="AE014075">
    <property type="protein sequence ID" value="AAN83331.1"/>
    <property type="molecule type" value="Genomic_DNA"/>
</dbReference>
<evidence type="ECO:0000313" key="1">
    <source>
        <dbReference type="EMBL" id="AAN83331.1"/>
    </source>
</evidence>
<accession>A0A0H2VEJ1</accession>
<dbReference type="HOGENOM" id="CLU_2860574_0_0_6"/>
<protein>
    <submittedName>
        <fullName evidence="1">Uncharacterized protein</fullName>
    </submittedName>
</protein>
<reference evidence="1 2" key="1">
    <citation type="journal article" date="2002" name="Proc. Natl. Acad. Sci. U.S.A.">
        <title>Extensive mosaic structure revealed by the complete genome sequence of uropathogenic Escherichia coli.</title>
        <authorList>
            <person name="Welch R.A."/>
            <person name="Burland V."/>
            <person name="Plunkett G.III."/>
            <person name="Redford P."/>
            <person name="Roesch P."/>
            <person name="Rasko D."/>
            <person name="Buckles E.L."/>
            <person name="Liou S.R."/>
            <person name="Boutin A."/>
            <person name="Hackett J."/>
            <person name="Stroud D."/>
            <person name="Mayhew G.F."/>
            <person name="Rose D.J."/>
            <person name="Zhou S."/>
            <person name="Schwartz D.C."/>
            <person name="Perna N.T."/>
            <person name="Mobley H.L."/>
            <person name="Donnenberg M.S."/>
            <person name="Blattner F.R."/>
        </authorList>
    </citation>
    <scope>NUCLEOTIDE SEQUENCE [LARGE SCALE GENOMIC DNA]</scope>
    <source>
        <strain evidence="2">CFT073 / ATCC 700928 / UPEC</strain>
    </source>
</reference>
<dbReference type="KEGG" id="ecc:c4903"/>
<gene>
    <name evidence="1" type="ordered locus">c4903</name>
</gene>
<dbReference type="Proteomes" id="UP000001410">
    <property type="component" value="Chromosome"/>
</dbReference>
<proteinExistence type="predicted"/>
<sequence>MFFYPLLDIFSTEQSLARKVESVTLIFTDETDESFTGVIQSSDVIYQLLLKISRRSTNRGTNPG</sequence>
<dbReference type="AlphaFoldDB" id="A0A0H2VEJ1"/>
<evidence type="ECO:0000313" key="2">
    <source>
        <dbReference type="Proteomes" id="UP000001410"/>
    </source>
</evidence>
<organism evidence="1 2">
    <name type="scientific">Escherichia coli O6:H1 (strain CFT073 / ATCC 700928 / UPEC)</name>
    <dbReference type="NCBI Taxonomy" id="199310"/>
    <lineage>
        <taxon>Bacteria</taxon>
        <taxon>Pseudomonadati</taxon>
        <taxon>Pseudomonadota</taxon>
        <taxon>Gammaproteobacteria</taxon>
        <taxon>Enterobacterales</taxon>
        <taxon>Enterobacteriaceae</taxon>
        <taxon>Escherichia</taxon>
    </lineage>
</organism>
<keyword evidence="2" id="KW-1185">Reference proteome</keyword>